<evidence type="ECO:0000256" key="1">
    <source>
        <dbReference type="SAM" id="MobiDB-lite"/>
    </source>
</evidence>
<dbReference type="RefSeq" id="WP_126351487.1">
    <property type="nucleotide sequence ID" value="NZ_CP086380.1"/>
</dbReference>
<dbReference type="Proteomes" id="UP000277766">
    <property type="component" value="Unassembled WGS sequence"/>
</dbReference>
<comment type="caution">
    <text evidence="3">The sequence shown here is derived from an EMBL/GenBank/DDBJ whole genome shotgun (WGS) entry which is preliminary data.</text>
</comment>
<dbReference type="EMBL" id="RXPE01000005">
    <property type="protein sequence ID" value="RTR29032.1"/>
    <property type="molecule type" value="Genomic_DNA"/>
</dbReference>
<name>A0A3S0I778_9DEIO</name>
<feature type="region of interest" description="Disordered" evidence="1">
    <location>
        <begin position="35"/>
        <end position="95"/>
    </location>
</feature>
<keyword evidence="4" id="KW-1185">Reference proteome</keyword>
<dbReference type="SMART" id="SM00894">
    <property type="entry name" value="Excalibur"/>
    <property type="match status" value="1"/>
</dbReference>
<evidence type="ECO:0000313" key="4">
    <source>
        <dbReference type="Proteomes" id="UP000277766"/>
    </source>
</evidence>
<proteinExistence type="predicted"/>
<feature type="compositionally biased region" description="Low complexity" evidence="1">
    <location>
        <begin position="51"/>
        <end position="65"/>
    </location>
</feature>
<dbReference type="OrthoDB" id="53409at2"/>
<organism evidence="3 4">
    <name type="scientific">Deinococcus radiophilus</name>
    <dbReference type="NCBI Taxonomy" id="32062"/>
    <lineage>
        <taxon>Bacteria</taxon>
        <taxon>Thermotogati</taxon>
        <taxon>Deinococcota</taxon>
        <taxon>Deinococci</taxon>
        <taxon>Deinococcales</taxon>
        <taxon>Deinococcaceae</taxon>
        <taxon>Deinococcus</taxon>
    </lineage>
</organism>
<sequence>MARRKKVVAPIAAAPRPKKKAKWPWVVGGLVILGAAMGGGDENTDTVSQTEIAQEAPAQEAAPQPLVSEVPAEETEAAEPAETEPEAEEVAPVEAEPEVAVADELLALGNVPDALNPQEHSTEQDRHYYSWDRPNLGETVNMVWRAPDDWWFEIEGPAFTAGDLGDLELADGTFSRLSTGPLAGVLALDNGPIVMHLQTQKYYDAEQALFEESSETVAEPLPLAATEEVPAEVYFANCSEAEAAGYSNMTPSDPGYRPKLDGDSDGLACES</sequence>
<dbReference type="PROSITE" id="PS50896">
    <property type="entry name" value="LISH"/>
    <property type="match status" value="1"/>
</dbReference>
<accession>A0A3S0I778</accession>
<gene>
    <name evidence="3" type="ORF">EJ104_04095</name>
</gene>
<protein>
    <submittedName>
        <fullName evidence="3">Excalibur calcium-binding domain-containing protein</fullName>
    </submittedName>
</protein>
<dbReference type="InterPro" id="IPR006594">
    <property type="entry name" value="LisH"/>
</dbReference>
<reference evidence="3 4" key="1">
    <citation type="submission" date="2018-12" db="EMBL/GenBank/DDBJ databases">
        <title>Deinococcus radiophilus ATCC 27603 genome sequencing and assembly.</title>
        <authorList>
            <person name="Maclea K.S."/>
            <person name="Maynard C.R."/>
        </authorList>
    </citation>
    <scope>NUCLEOTIDE SEQUENCE [LARGE SCALE GENOMIC DNA]</scope>
    <source>
        <strain evidence="3 4">ATCC 27603</strain>
    </source>
</reference>
<dbReference type="AlphaFoldDB" id="A0A3S0I778"/>
<feature type="region of interest" description="Disordered" evidence="1">
    <location>
        <begin position="246"/>
        <end position="271"/>
    </location>
</feature>
<evidence type="ECO:0000259" key="2">
    <source>
        <dbReference type="SMART" id="SM00894"/>
    </source>
</evidence>
<dbReference type="InterPro" id="IPR008613">
    <property type="entry name" value="Excalibur_Ca-bd_domain"/>
</dbReference>
<dbReference type="Pfam" id="PF05901">
    <property type="entry name" value="Excalibur"/>
    <property type="match status" value="1"/>
</dbReference>
<evidence type="ECO:0000313" key="3">
    <source>
        <dbReference type="EMBL" id="RTR29032.1"/>
    </source>
</evidence>
<feature type="compositionally biased region" description="Acidic residues" evidence="1">
    <location>
        <begin position="71"/>
        <end position="95"/>
    </location>
</feature>
<feature type="domain" description="Excalibur calcium-binding" evidence="2">
    <location>
        <begin position="234"/>
        <end position="270"/>
    </location>
</feature>